<dbReference type="InterPro" id="IPR009003">
    <property type="entry name" value="Peptidase_S1_PA"/>
</dbReference>
<dbReference type="Proteomes" id="UP001199525">
    <property type="component" value="Unassembled WGS sequence"/>
</dbReference>
<comment type="caution">
    <text evidence="2">The sequence shown here is derived from an EMBL/GenBank/DDBJ whole genome shotgun (WGS) entry which is preliminary data.</text>
</comment>
<dbReference type="EMBL" id="JAIVFQ010000234">
    <property type="protein sequence ID" value="MCC5605199.1"/>
    <property type="molecule type" value="Genomic_DNA"/>
</dbReference>
<dbReference type="GO" id="GO:0008233">
    <property type="term" value="F:peptidase activity"/>
    <property type="evidence" value="ECO:0007669"/>
    <property type="project" value="UniProtKB-KW"/>
</dbReference>
<dbReference type="GO" id="GO:0006508">
    <property type="term" value="P:proteolysis"/>
    <property type="evidence" value="ECO:0007669"/>
    <property type="project" value="UniProtKB-KW"/>
</dbReference>
<keyword evidence="2" id="KW-0645">Protease</keyword>
<evidence type="ECO:0000313" key="2">
    <source>
        <dbReference type="EMBL" id="MCC5605199.1"/>
    </source>
</evidence>
<dbReference type="Gene3D" id="2.40.10.10">
    <property type="entry name" value="Trypsin-like serine proteases"/>
    <property type="match status" value="2"/>
</dbReference>
<feature type="compositionally biased region" description="Polar residues" evidence="1">
    <location>
        <begin position="142"/>
        <end position="151"/>
    </location>
</feature>
<protein>
    <submittedName>
        <fullName evidence="2">Serine protease</fullName>
    </submittedName>
</protein>
<dbReference type="InterPro" id="IPR001940">
    <property type="entry name" value="Peptidase_S1C"/>
</dbReference>
<keyword evidence="2" id="KW-0378">Hydrolase</keyword>
<dbReference type="SUPFAM" id="SSF50494">
    <property type="entry name" value="Trypsin-like serine proteases"/>
    <property type="match status" value="1"/>
</dbReference>
<evidence type="ECO:0000313" key="3">
    <source>
        <dbReference type="Proteomes" id="UP001199525"/>
    </source>
</evidence>
<dbReference type="RefSeq" id="WP_229491344.1">
    <property type="nucleotide sequence ID" value="NZ_JAIVFQ010000234.1"/>
</dbReference>
<reference evidence="2 3" key="1">
    <citation type="journal article" date="2021" name="Microorganisms">
        <title>Genome Evolution of Filamentous Cyanobacterium Nostoc Species: From Facultative Symbiosis to Free Living.</title>
        <authorList>
            <person name="Huo D."/>
            <person name="Li H."/>
            <person name="Cai F."/>
            <person name="Guo X."/>
            <person name="Qiao Z."/>
            <person name="Wang W."/>
            <person name="Yu G."/>
            <person name="Li R."/>
        </authorList>
    </citation>
    <scope>NUCLEOTIDE SEQUENCE [LARGE SCALE GENOMIC DNA]</scope>
    <source>
        <strain evidence="2 3">CHAB 5714</strain>
    </source>
</reference>
<organism evidence="2 3">
    <name type="scientific">Nostoc favosum CHAB5714</name>
    <dbReference type="NCBI Taxonomy" id="2780399"/>
    <lineage>
        <taxon>Bacteria</taxon>
        <taxon>Bacillati</taxon>
        <taxon>Cyanobacteriota</taxon>
        <taxon>Cyanophyceae</taxon>
        <taxon>Nostocales</taxon>
        <taxon>Nostocaceae</taxon>
        <taxon>Nostoc</taxon>
        <taxon>Nostoc favosum</taxon>
    </lineage>
</organism>
<dbReference type="InterPro" id="IPR043504">
    <property type="entry name" value="Peptidase_S1_PA_chymotrypsin"/>
</dbReference>
<gene>
    <name evidence="2" type="ORF">LC586_40425</name>
</gene>
<sequence length="370" mass="39932">MAGVYAYDDTKRFSHCSASASYKNGTIVYVSIDENYSWYLGFSNDSWRLEPNRKILVSYRFDRGVWFDAIGEFKDRGFFVITMPSDGTLIDLFRRGRQMDLKLSEGSYEFWLEGTFRLTASLARCVTEAKGGADKRTVEVQPPNNSGTEQPVSRDAPEKSSPKSGTGIVLSTNGRVLTNNHVVDQCSKIMVLRSGDTPSEAQLLRADPQNDLAVIKVDTEYPIEDLAVFRSGKSVKAGETVSVFGFPLAGTLSIAGNISSGNVTALSGIGDDVRYLQISAPVQPGNSGGPLIDTGGLVAGVVTARLSDGATIASSGAIPQNVNFALKGSVATSFLEAHSLIFIEDMPRKELSLVEVAERAKKFSVLIVCK</sequence>
<dbReference type="PANTHER" id="PTHR43019:SF23">
    <property type="entry name" value="PROTEASE DO-LIKE 5, CHLOROPLASTIC"/>
    <property type="match status" value="1"/>
</dbReference>
<evidence type="ECO:0000256" key="1">
    <source>
        <dbReference type="SAM" id="MobiDB-lite"/>
    </source>
</evidence>
<dbReference type="PANTHER" id="PTHR43019">
    <property type="entry name" value="SERINE ENDOPROTEASE DEGS"/>
    <property type="match status" value="1"/>
</dbReference>
<proteinExistence type="predicted"/>
<dbReference type="PRINTS" id="PR00834">
    <property type="entry name" value="PROTEASES2C"/>
</dbReference>
<name>A0ABS8IM09_9NOSO</name>
<feature type="region of interest" description="Disordered" evidence="1">
    <location>
        <begin position="133"/>
        <end position="170"/>
    </location>
</feature>
<keyword evidence="3" id="KW-1185">Reference proteome</keyword>
<accession>A0ABS8IM09</accession>
<dbReference type="Pfam" id="PF13365">
    <property type="entry name" value="Trypsin_2"/>
    <property type="match status" value="1"/>
</dbReference>